<reference evidence="1" key="1">
    <citation type="submission" date="2016-10" db="EMBL/GenBank/DDBJ databases">
        <authorList>
            <person name="de Groot N.N."/>
        </authorList>
    </citation>
    <scope>NUCLEOTIDE SEQUENCE</scope>
</reference>
<accession>A0A1W1D443</accession>
<dbReference type="EMBL" id="FPHP01000029">
    <property type="protein sequence ID" value="SFV75364.1"/>
    <property type="molecule type" value="Genomic_DNA"/>
</dbReference>
<protein>
    <submittedName>
        <fullName evidence="1">Uncharacterized protein</fullName>
    </submittedName>
</protein>
<dbReference type="AlphaFoldDB" id="A0A1W1D443"/>
<evidence type="ECO:0000313" key="1">
    <source>
        <dbReference type="EMBL" id="SFV75364.1"/>
    </source>
</evidence>
<proteinExistence type="predicted"/>
<name>A0A1W1D443_9ZZZZ</name>
<sequence length="120" mass="14135">MVENIALILEVHQYMSIKKAQQIAQQYLDTIHLGHISFYRKVQCTPLEIFYVMFIRALVTNEPTIIIETPYVLLESLREIKTISLHLEKLNQSKKKIIILDTQNNMLHYKDCLCNMIKSK</sequence>
<gene>
    <name evidence="1" type="ORF">MNB_SM-3-384</name>
</gene>
<organism evidence="1">
    <name type="scientific">hydrothermal vent metagenome</name>
    <dbReference type="NCBI Taxonomy" id="652676"/>
    <lineage>
        <taxon>unclassified sequences</taxon>
        <taxon>metagenomes</taxon>
        <taxon>ecological metagenomes</taxon>
    </lineage>
</organism>